<comment type="caution">
    <text evidence="1">The sequence shown here is derived from an EMBL/GenBank/DDBJ whole genome shotgun (WGS) entry which is preliminary data.</text>
</comment>
<evidence type="ECO:0000313" key="1">
    <source>
        <dbReference type="EMBL" id="MED6254799.1"/>
    </source>
</evidence>
<dbReference type="Proteomes" id="UP001345963">
    <property type="component" value="Unassembled WGS sequence"/>
</dbReference>
<accession>A0ABU7BZK7</accession>
<keyword evidence="2" id="KW-1185">Reference proteome</keyword>
<organism evidence="1 2">
    <name type="scientific">Ataeniobius toweri</name>
    <dbReference type="NCBI Taxonomy" id="208326"/>
    <lineage>
        <taxon>Eukaryota</taxon>
        <taxon>Metazoa</taxon>
        <taxon>Chordata</taxon>
        <taxon>Craniata</taxon>
        <taxon>Vertebrata</taxon>
        <taxon>Euteleostomi</taxon>
        <taxon>Actinopterygii</taxon>
        <taxon>Neopterygii</taxon>
        <taxon>Teleostei</taxon>
        <taxon>Neoteleostei</taxon>
        <taxon>Acanthomorphata</taxon>
        <taxon>Ovalentaria</taxon>
        <taxon>Atherinomorphae</taxon>
        <taxon>Cyprinodontiformes</taxon>
        <taxon>Goodeidae</taxon>
        <taxon>Ataeniobius</taxon>
    </lineage>
</organism>
<sequence length="78" mass="8798">MRKARRQPPFPLLCEVMEERCSKVLAVPVKGNILYISGVRLRIEPYHQVTPTGQQLTPLGVVPHDSFGTCSIQECQCF</sequence>
<dbReference type="EMBL" id="JAHUTI010069881">
    <property type="protein sequence ID" value="MED6254799.1"/>
    <property type="molecule type" value="Genomic_DNA"/>
</dbReference>
<gene>
    <name evidence="1" type="ORF">ATANTOWER_000402</name>
</gene>
<reference evidence="1 2" key="1">
    <citation type="submission" date="2021-07" db="EMBL/GenBank/DDBJ databases">
        <authorList>
            <person name="Palmer J.M."/>
        </authorList>
    </citation>
    <scope>NUCLEOTIDE SEQUENCE [LARGE SCALE GENOMIC DNA]</scope>
    <source>
        <strain evidence="1 2">AT_MEX2019</strain>
        <tissue evidence="1">Muscle</tissue>
    </source>
</reference>
<protein>
    <submittedName>
        <fullName evidence="1">Uncharacterized protein</fullName>
    </submittedName>
</protein>
<name>A0ABU7BZK7_9TELE</name>
<proteinExistence type="predicted"/>
<evidence type="ECO:0000313" key="2">
    <source>
        <dbReference type="Proteomes" id="UP001345963"/>
    </source>
</evidence>